<protein>
    <recommendedName>
        <fullName evidence="4">SHSP domain-containing protein</fullName>
    </recommendedName>
</protein>
<evidence type="ECO:0000256" key="2">
    <source>
        <dbReference type="RuleBase" id="RU003616"/>
    </source>
</evidence>
<dbReference type="GO" id="GO:0005634">
    <property type="term" value="C:nucleus"/>
    <property type="evidence" value="ECO:0007669"/>
    <property type="project" value="TreeGrafter"/>
</dbReference>
<comment type="similarity">
    <text evidence="1 2">Belongs to the small heat shock protein (HSP20) family.</text>
</comment>
<keyword evidence="6" id="KW-1185">Reference proteome</keyword>
<name>A0A0C2NBS5_THEKT</name>
<dbReference type="InterPro" id="IPR002068">
    <property type="entry name" value="A-crystallin/Hsp20_dom"/>
</dbReference>
<feature type="region of interest" description="Disordered" evidence="3">
    <location>
        <begin position="184"/>
        <end position="206"/>
    </location>
</feature>
<dbReference type="Pfam" id="PF00011">
    <property type="entry name" value="HSP20"/>
    <property type="match status" value="2"/>
</dbReference>
<organism evidence="5 6">
    <name type="scientific">Thelohanellus kitauei</name>
    <name type="common">Myxosporean</name>
    <dbReference type="NCBI Taxonomy" id="669202"/>
    <lineage>
        <taxon>Eukaryota</taxon>
        <taxon>Metazoa</taxon>
        <taxon>Cnidaria</taxon>
        <taxon>Myxozoa</taxon>
        <taxon>Myxosporea</taxon>
        <taxon>Bivalvulida</taxon>
        <taxon>Platysporina</taxon>
        <taxon>Myxobolidae</taxon>
        <taxon>Thelohanellus</taxon>
    </lineage>
</organism>
<accession>A0A0C2NBS5</accession>
<reference evidence="5 6" key="1">
    <citation type="journal article" date="2014" name="Genome Biol. Evol.">
        <title>The genome of the myxosporean Thelohanellus kitauei shows adaptations to nutrient acquisition within its fish host.</title>
        <authorList>
            <person name="Yang Y."/>
            <person name="Xiong J."/>
            <person name="Zhou Z."/>
            <person name="Huo F."/>
            <person name="Miao W."/>
            <person name="Ran C."/>
            <person name="Liu Y."/>
            <person name="Zhang J."/>
            <person name="Feng J."/>
            <person name="Wang M."/>
            <person name="Wang M."/>
            <person name="Wang L."/>
            <person name="Yao B."/>
        </authorList>
    </citation>
    <scope>NUCLEOTIDE SEQUENCE [LARGE SCALE GENOMIC DNA]</scope>
    <source>
        <strain evidence="5">Wuqing</strain>
    </source>
</reference>
<gene>
    <name evidence="5" type="ORF">RF11_02948</name>
</gene>
<dbReference type="CDD" id="cd06464">
    <property type="entry name" value="ACD_sHsps-like"/>
    <property type="match status" value="1"/>
</dbReference>
<dbReference type="PROSITE" id="PS01031">
    <property type="entry name" value="SHSP"/>
    <property type="match status" value="1"/>
</dbReference>
<feature type="domain" description="SHSP" evidence="4">
    <location>
        <begin position="93"/>
        <end position="204"/>
    </location>
</feature>
<dbReference type="GO" id="GO:0005737">
    <property type="term" value="C:cytoplasm"/>
    <property type="evidence" value="ECO:0007669"/>
    <property type="project" value="TreeGrafter"/>
</dbReference>
<dbReference type="SUPFAM" id="SSF49764">
    <property type="entry name" value="HSP20-like chaperones"/>
    <property type="match status" value="2"/>
</dbReference>
<dbReference type="EMBL" id="JWZT01001764">
    <property type="protein sequence ID" value="KII71432.1"/>
    <property type="molecule type" value="Genomic_DNA"/>
</dbReference>
<dbReference type="PANTHER" id="PTHR45640:SF26">
    <property type="entry name" value="RE23625P"/>
    <property type="match status" value="1"/>
</dbReference>
<evidence type="ECO:0000313" key="5">
    <source>
        <dbReference type="EMBL" id="KII71432.1"/>
    </source>
</evidence>
<dbReference type="InterPro" id="IPR008978">
    <property type="entry name" value="HSP20-like_chaperone"/>
</dbReference>
<proteinExistence type="inferred from homology"/>
<evidence type="ECO:0000256" key="1">
    <source>
        <dbReference type="PROSITE-ProRule" id="PRU00285"/>
    </source>
</evidence>
<evidence type="ECO:0000256" key="3">
    <source>
        <dbReference type="SAM" id="MobiDB-lite"/>
    </source>
</evidence>
<comment type="caution">
    <text evidence="5">The sequence shown here is derived from an EMBL/GenBank/DDBJ whole genome shotgun (WGS) entry which is preliminary data.</text>
</comment>
<dbReference type="InterPro" id="IPR001436">
    <property type="entry name" value="Alpha-crystallin/sHSP_animal"/>
</dbReference>
<dbReference type="Gene3D" id="2.60.40.790">
    <property type="match status" value="2"/>
</dbReference>
<dbReference type="GO" id="GO:0051082">
    <property type="term" value="F:unfolded protein binding"/>
    <property type="evidence" value="ECO:0007669"/>
    <property type="project" value="TreeGrafter"/>
</dbReference>
<evidence type="ECO:0000259" key="4">
    <source>
        <dbReference type="PROSITE" id="PS01031"/>
    </source>
</evidence>
<dbReference type="AlphaFoldDB" id="A0A0C2NBS5"/>
<dbReference type="Proteomes" id="UP000031668">
    <property type="component" value="Unassembled WGS sequence"/>
</dbReference>
<evidence type="ECO:0000313" key="6">
    <source>
        <dbReference type="Proteomes" id="UP000031668"/>
    </source>
</evidence>
<dbReference type="OMA" id="CVRIHAR"/>
<dbReference type="GO" id="GO:0009408">
    <property type="term" value="P:response to heat"/>
    <property type="evidence" value="ECO:0007669"/>
    <property type="project" value="TreeGrafter"/>
</dbReference>
<sequence length="206" mass="23551">MNHSFSGRRSHFKTNSNKHVVSISIGKFYDLKDIKTEMKGNKLKVSGSANETLKHGCNKHVFEREYEIPNDMDLSTLKTKLAIDGTLHISFKRKHVEPKKDIEYLSTKQEFKVRINVEGFKRDEISVRVIDRDLTVEATRKSEVVNEDGTKTKSSSKHISRTISLGDDVEVDHLRVVHTNGSIEVSAPKDPDRAHKKARKLEIEQE</sequence>
<dbReference type="GO" id="GO:0042026">
    <property type="term" value="P:protein refolding"/>
    <property type="evidence" value="ECO:0007669"/>
    <property type="project" value="TreeGrafter"/>
</dbReference>
<dbReference type="PANTHER" id="PTHR45640">
    <property type="entry name" value="HEAT SHOCK PROTEIN HSP-12.2-RELATED"/>
    <property type="match status" value="1"/>
</dbReference>
<dbReference type="OrthoDB" id="1431247at2759"/>